<dbReference type="Pfam" id="PF25037">
    <property type="entry name" value="VPS13_C"/>
    <property type="match status" value="1"/>
</dbReference>
<dbReference type="SMART" id="SM01263">
    <property type="entry name" value="Leuk-A4-hydro_C"/>
    <property type="match status" value="1"/>
</dbReference>
<evidence type="ECO:0000313" key="12">
    <source>
        <dbReference type="EMBL" id="CAF4468427.1"/>
    </source>
</evidence>
<reference evidence="12" key="1">
    <citation type="submission" date="2021-02" db="EMBL/GenBank/DDBJ databases">
        <authorList>
            <person name="Nowell W R."/>
        </authorList>
    </citation>
    <scope>NUCLEOTIDE SEQUENCE</scope>
</reference>
<sequence>MSTDHSINESQRIRLFYDPNSLSNFNKYRIIHTYFDLTVDFDSSILDGYVQLYIKQLDNKLCDYSSSITTENKEIPNDHGNKLILDSHHLNIEKVLLKINNSEKELRYEIDKERELLTIEMNEISNDSIISVFIYYSTSNTKCIALKWLKKEQTTDKQYPYMFSQCQAIHARSLYPCQDTPGVKSTFTAKIACPKPLTVLMSGLQRKHDENTNTFYFEQNQAIPSYLVAIAVGHLVSYDLSPRIRLWTEPSMIKQCQYEFKDAEQFLTTAEQLLGEYKWKRYDFLVLPLSVPYIRMENPCMNFLSPTLLADHHSLRSTIVHEMTHSWTGNLVTHENWEHFWLNEGFTSFIEAKILGNLAKRNGNEVRRLHAAQQWQDFKNAIDTLGSTQPYTCLVYRLNNIDPDVVYACGSVQCYKGVALWHLEQNIIGSESKFEEFIRSYSIKFGGKNLNTDDFIQYFKSYFPQASSVDWQSWIYTLGMPPITHDYSTQLEQQCHKLANQQTSITQQQIESFNVEQIAYILNLLLNQKSSIIYDKIKQLDVDCNISKYSNWNIRILWYQLCIRVKYYDVLDDLFKFLEINGCTKFVKLLYAEFKSSWPNMMLKAEKFFQEHERIESSMQMKILIDLLDSIREISQSFNIRKKRSKYAQVVESLKESITHLIKQIKNSEITMVEIRKQYISIIENMNIEIDRLGQVVEGQQNPQMKRDFESIKLNFQVEKDKQSTLKTSKPHVGEIYKIRVGLESRLEEFLSTMSETNSSSSSSTSASTSLSSRKQKGQSQGRRRPCLIWNTENEGIEVLPIASFGGKDLAKIKTDIQCTISSKDFFNYVLSIHPIASPPNKRSLRPKIIKSMSKPLTGYLILMPIVISDSTPLHGPMPVVFEKNDMLYINNKLDALIKEKQDKIIENIDYSKIIANTQYDDDDSSSQETAHSIPNARSCLFEINHFDKNNLIENWLSKYDDDIKMHNEWQYIDDLAYKDSIEWNPENDDQLNEASVDLYLYPVLHITNLLPIDIQCLFDSVEQVDLKPSQLNEIAFGDKYSTLIFMIPSYHKIKWISESIDLKVEQNYHYNERFIIFHDSTSSNSKQTLNMILRVDTLHESYSLFLYSPFWIINRTELQLELQIENNRTFIEMTETPLLFCLENFESEPNKKTQGQLRLYDIDNENNTTIWSEKFSLDITKSTSMASCKVPNDRVYMICVDVLISSFGLTKIITFSPSIAIINKSTVELEVVETISDKEQDKWKSVNPKEIIPFWSHNIKDGIMCDHYKHSRAASSSFMMNEKYRTLLRMNDKERPVIYVRVSAANFDGLRVIFGDYKIDDAPLLVINCLKNDSVSFSPINNVRTKILPPQNYVYHAWLDSSKSKELVISCGLKKTKLELTMSSLAQPGQPAQIVFHDNGLSLVNSITEEEMLYISLNKSKVIRTKTRTCFIRPYIAHEVMGFSILNILQERKYAKSDTYIAHITCSENPPSWLMATSKRLLFGTKISLFDLYKIDWQIEYENLKEEPAIKPNLDEI</sequence>
<dbReference type="InterPro" id="IPR056748">
    <property type="entry name" value="VPS13-like_C"/>
</dbReference>
<dbReference type="SUPFAM" id="SSF63737">
    <property type="entry name" value="Leukotriene A4 hydrolase N-terminal domain"/>
    <property type="match status" value="1"/>
</dbReference>
<evidence type="ECO:0000313" key="13">
    <source>
        <dbReference type="Proteomes" id="UP000663851"/>
    </source>
</evidence>
<keyword evidence="3" id="KW-0963">Cytoplasm</keyword>
<keyword evidence="4" id="KW-0645">Protease</keyword>
<dbReference type="Pfam" id="PF01433">
    <property type="entry name" value="Peptidase_M1"/>
    <property type="match status" value="1"/>
</dbReference>
<evidence type="ECO:0000256" key="2">
    <source>
        <dbReference type="ARBA" id="ARBA00010136"/>
    </source>
</evidence>
<dbReference type="GO" id="GO:0005829">
    <property type="term" value="C:cytosol"/>
    <property type="evidence" value="ECO:0007669"/>
    <property type="project" value="TreeGrafter"/>
</dbReference>
<evidence type="ECO:0000256" key="3">
    <source>
        <dbReference type="ARBA" id="ARBA00022490"/>
    </source>
</evidence>
<keyword evidence="6" id="KW-0378">Hydrolase</keyword>
<feature type="region of interest" description="Disordered" evidence="10">
    <location>
        <begin position="754"/>
        <end position="786"/>
    </location>
</feature>
<dbReference type="InterPro" id="IPR014782">
    <property type="entry name" value="Peptidase_M1_dom"/>
</dbReference>
<dbReference type="GO" id="GO:0006508">
    <property type="term" value="P:proteolysis"/>
    <property type="evidence" value="ECO:0007669"/>
    <property type="project" value="UniProtKB-KW"/>
</dbReference>
<feature type="binding site" evidence="9">
    <location>
        <position position="321"/>
    </location>
    <ligand>
        <name>Zn(2+)</name>
        <dbReference type="ChEBI" id="CHEBI:29105"/>
        <note>catalytic</note>
    </ligand>
</feature>
<comment type="similarity">
    <text evidence="2">Belongs to the peptidase M1 family.</text>
</comment>
<dbReference type="Pfam" id="PF17900">
    <property type="entry name" value="Peptidase_M1_N"/>
    <property type="match status" value="1"/>
</dbReference>
<dbReference type="SUPFAM" id="SSF48371">
    <property type="entry name" value="ARM repeat"/>
    <property type="match status" value="1"/>
</dbReference>
<accession>A0A820TDI3</accession>
<keyword evidence="5 9" id="KW-0479">Metal-binding</keyword>
<dbReference type="EMBL" id="CAJOBO010002795">
    <property type="protein sequence ID" value="CAF4468427.1"/>
    <property type="molecule type" value="Genomic_DNA"/>
</dbReference>
<proteinExistence type="inferred from homology"/>
<evidence type="ECO:0000259" key="11">
    <source>
        <dbReference type="SMART" id="SM01263"/>
    </source>
</evidence>
<comment type="subcellular location">
    <subcellularLocation>
        <location evidence="1">Cytoplasm</location>
    </subcellularLocation>
</comment>
<dbReference type="SUPFAM" id="SSF55486">
    <property type="entry name" value="Metalloproteases ('zincins'), catalytic domain"/>
    <property type="match status" value="1"/>
</dbReference>
<dbReference type="Gene3D" id="1.25.40.320">
    <property type="entry name" value="Peptidase M1, leukotriene A4 hydrolase/aminopeptidase C-terminal domain"/>
    <property type="match status" value="1"/>
</dbReference>
<comment type="caution">
    <text evidence="12">The sequence shown here is derived from an EMBL/GenBank/DDBJ whole genome shotgun (WGS) entry which is preliminary data.</text>
</comment>
<dbReference type="InterPro" id="IPR042097">
    <property type="entry name" value="Aminopeptidase_N-like_N_sf"/>
</dbReference>
<dbReference type="GO" id="GO:0008270">
    <property type="term" value="F:zinc ion binding"/>
    <property type="evidence" value="ECO:0007669"/>
    <property type="project" value="InterPro"/>
</dbReference>
<keyword evidence="8" id="KW-0482">Metalloprotease</keyword>
<dbReference type="InterPro" id="IPR015211">
    <property type="entry name" value="Peptidase_M1_C"/>
</dbReference>
<gene>
    <name evidence="12" type="ORF">HFQ381_LOCUS25246</name>
</gene>
<feature type="compositionally biased region" description="Basic residues" evidence="10">
    <location>
        <begin position="774"/>
        <end position="786"/>
    </location>
</feature>
<protein>
    <recommendedName>
        <fullName evidence="11">Peptidase M1 leukotriene A4 hydrolase/aminopeptidase C-terminal domain-containing protein</fullName>
    </recommendedName>
</protein>
<dbReference type="PRINTS" id="PR00756">
    <property type="entry name" value="ALADIPTASE"/>
</dbReference>
<dbReference type="Proteomes" id="UP000663851">
    <property type="component" value="Unassembled WGS sequence"/>
</dbReference>
<dbReference type="InterPro" id="IPR016024">
    <property type="entry name" value="ARM-type_fold"/>
</dbReference>
<dbReference type="Gene3D" id="1.10.390.10">
    <property type="entry name" value="Neutral Protease Domain 2"/>
    <property type="match status" value="1"/>
</dbReference>
<evidence type="ECO:0000256" key="10">
    <source>
        <dbReference type="SAM" id="MobiDB-lite"/>
    </source>
</evidence>
<dbReference type="PANTHER" id="PTHR45726">
    <property type="entry name" value="LEUKOTRIENE A-4 HYDROLASE"/>
    <property type="match status" value="1"/>
</dbReference>
<dbReference type="FunFam" id="3.30.2010.30:FF:000001">
    <property type="entry name" value="Leukotriene A(4) hydrolase"/>
    <property type="match status" value="1"/>
</dbReference>
<keyword evidence="7 9" id="KW-0862">Zinc</keyword>
<dbReference type="InterPro" id="IPR045357">
    <property type="entry name" value="Aminopeptidase_N-like_N"/>
</dbReference>
<dbReference type="InterPro" id="IPR001930">
    <property type="entry name" value="Peptidase_M1"/>
</dbReference>
<evidence type="ECO:0000256" key="9">
    <source>
        <dbReference type="PIRSR" id="PIRSR634015-3"/>
    </source>
</evidence>
<dbReference type="Gene3D" id="2.60.40.1730">
    <property type="entry name" value="tricorn interacting facor f3 domain"/>
    <property type="match status" value="1"/>
</dbReference>
<name>A0A820TDI3_9BILA</name>
<evidence type="ECO:0000256" key="7">
    <source>
        <dbReference type="ARBA" id="ARBA00022833"/>
    </source>
</evidence>
<organism evidence="12 13">
    <name type="scientific">Rotaria socialis</name>
    <dbReference type="NCBI Taxonomy" id="392032"/>
    <lineage>
        <taxon>Eukaryota</taxon>
        <taxon>Metazoa</taxon>
        <taxon>Spiralia</taxon>
        <taxon>Gnathifera</taxon>
        <taxon>Rotifera</taxon>
        <taxon>Eurotatoria</taxon>
        <taxon>Bdelloidea</taxon>
        <taxon>Philodinida</taxon>
        <taxon>Philodinidae</taxon>
        <taxon>Rotaria</taxon>
    </lineage>
</organism>
<evidence type="ECO:0000256" key="4">
    <source>
        <dbReference type="ARBA" id="ARBA00022670"/>
    </source>
</evidence>
<feature type="binding site" evidence="9">
    <location>
        <position position="325"/>
    </location>
    <ligand>
        <name>Zn(2+)</name>
        <dbReference type="ChEBI" id="CHEBI:29105"/>
        <note>catalytic</note>
    </ligand>
</feature>
<dbReference type="InterPro" id="IPR034015">
    <property type="entry name" value="M1_LTA4H"/>
</dbReference>
<dbReference type="InterPro" id="IPR049980">
    <property type="entry name" value="LTA4H_cat"/>
</dbReference>
<evidence type="ECO:0000256" key="1">
    <source>
        <dbReference type="ARBA" id="ARBA00004496"/>
    </source>
</evidence>
<dbReference type="GO" id="GO:0008237">
    <property type="term" value="F:metallopeptidase activity"/>
    <property type="evidence" value="ECO:0007669"/>
    <property type="project" value="UniProtKB-KW"/>
</dbReference>
<feature type="domain" description="Peptidase M1 leukotriene A4 hydrolase/aminopeptidase C-terminal" evidence="11">
    <location>
        <begin position="490"/>
        <end position="624"/>
    </location>
</feature>
<dbReference type="InterPro" id="IPR038502">
    <property type="entry name" value="M1_LTA-4_hydro/amino_C_sf"/>
</dbReference>
<dbReference type="InterPro" id="IPR027268">
    <property type="entry name" value="Peptidase_M4/M1_CTD_sf"/>
</dbReference>
<evidence type="ECO:0000256" key="5">
    <source>
        <dbReference type="ARBA" id="ARBA00022723"/>
    </source>
</evidence>
<dbReference type="CDD" id="cd09599">
    <property type="entry name" value="M1_LTA4H"/>
    <property type="match status" value="1"/>
</dbReference>
<dbReference type="Gene3D" id="3.30.2010.30">
    <property type="match status" value="1"/>
</dbReference>
<feature type="binding site" evidence="9">
    <location>
        <position position="344"/>
    </location>
    <ligand>
        <name>Zn(2+)</name>
        <dbReference type="ChEBI" id="CHEBI:29105"/>
        <note>catalytic</note>
    </ligand>
</feature>
<evidence type="ECO:0000256" key="6">
    <source>
        <dbReference type="ARBA" id="ARBA00022801"/>
    </source>
</evidence>
<evidence type="ECO:0000256" key="8">
    <source>
        <dbReference type="ARBA" id="ARBA00023049"/>
    </source>
</evidence>
<feature type="compositionally biased region" description="Low complexity" evidence="10">
    <location>
        <begin position="754"/>
        <end position="773"/>
    </location>
</feature>
<dbReference type="Pfam" id="PF09127">
    <property type="entry name" value="Leuk-A4-hydro_C"/>
    <property type="match status" value="1"/>
</dbReference>
<comment type="cofactor">
    <cofactor evidence="9">
        <name>Zn(2+)</name>
        <dbReference type="ChEBI" id="CHEBI:29105"/>
    </cofactor>
    <text evidence="9">Binds 1 zinc ion per subunit.</text>
</comment>
<dbReference type="PANTHER" id="PTHR45726:SF3">
    <property type="entry name" value="LEUKOTRIENE A-4 HYDROLASE"/>
    <property type="match status" value="1"/>
</dbReference>